<organism evidence="2 3">
    <name type="scientific">Streptomyces venezuelae</name>
    <dbReference type="NCBI Taxonomy" id="54571"/>
    <lineage>
        <taxon>Bacteria</taxon>
        <taxon>Bacillati</taxon>
        <taxon>Actinomycetota</taxon>
        <taxon>Actinomycetes</taxon>
        <taxon>Kitasatosporales</taxon>
        <taxon>Streptomycetaceae</taxon>
        <taxon>Streptomyces</taxon>
    </lineage>
</organism>
<dbReference type="AlphaFoldDB" id="A0A5P2DR97"/>
<dbReference type="Pfam" id="PF00583">
    <property type="entry name" value="Acetyltransf_1"/>
    <property type="match status" value="1"/>
</dbReference>
<dbReference type="OrthoDB" id="164800at2"/>
<dbReference type="CDD" id="cd04301">
    <property type="entry name" value="NAT_SF"/>
    <property type="match status" value="1"/>
</dbReference>
<dbReference type="EMBL" id="CP029189">
    <property type="protein sequence ID" value="QES56807.1"/>
    <property type="molecule type" value="Genomic_DNA"/>
</dbReference>
<dbReference type="InterPro" id="IPR000182">
    <property type="entry name" value="GNAT_dom"/>
</dbReference>
<feature type="domain" description="N-acetyltransferase" evidence="1">
    <location>
        <begin position="129"/>
        <end position="268"/>
    </location>
</feature>
<dbReference type="Proteomes" id="UP000324101">
    <property type="component" value="Chromosome"/>
</dbReference>
<dbReference type="GO" id="GO:0016747">
    <property type="term" value="F:acyltransferase activity, transferring groups other than amino-acyl groups"/>
    <property type="evidence" value="ECO:0007669"/>
    <property type="project" value="InterPro"/>
</dbReference>
<protein>
    <submittedName>
        <fullName evidence="2">GNAT family N-acetyltransferase</fullName>
    </submittedName>
</protein>
<proteinExistence type="predicted"/>
<dbReference type="Gene3D" id="3.40.630.30">
    <property type="match status" value="1"/>
</dbReference>
<evidence type="ECO:0000313" key="2">
    <source>
        <dbReference type="EMBL" id="QES56807.1"/>
    </source>
</evidence>
<evidence type="ECO:0000259" key="1">
    <source>
        <dbReference type="PROSITE" id="PS51186"/>
    </source>
</evidence>
<gene>
    <name evidence="2" type="ORF">DEJ51_23650</name>
</gene>
<keyword evidence="2" id="KW-0808">Transferase</keyword>
<accession>A0A5P2DR97</accession>
<evidence type="ECO:0000313" key="3">
    <source>
        <dbReference type="Proteomes" id="UP000324101"/>
    </source>
</evidence>
<name>A0A5P2DR97_STRVZ</name>
<dbReference type="PROSITE" id="PS51186">
    <property type="entry name" value="GNAT"/>
    <property type="match status" value="1"/>
</dbReference>
<reference evidence="2 3" key="1">
    <citation type="submission" date="2018-05" db="EMBL/GenBank/DDBJ databases">
        <title>Streptomyces venezuelae.</title>
        <authorList>
            <person name="Kim W."/>
            <person name="Lee N."/>
            <person name="Cho B.-K."/>
        </authorList>
    </citation>
    <scope>NUCLEOTIDE SEQUENCE [LARGE SCALE GENOMIC DNA]</scope>
    <source>
        <strain evidence="2 3">ATCC 21018</strain>
    </source>
</reference>
<dbReference type="RefSeq" id="WP_150259587.1">
    <property type="nucleotide sequence ID" value="NZ_CP029189.1"/>
</dbReference>
<dbReference type="SUPFAM" id="SSF55729">
    <property type="entry name" value="Acyl-CoA N-acyltransferases (Nat)"/>
    <property type="match status" value="1"/>
</dbReference>
<sequence length="268" mass="28883">MTISLDELMKVRAHFDAEVREGARADAPSAGVERAGAVVRHVAPALGWNGVLWSDLDEGTADAEIAAQVAFFAGRGCPEFEWKLYDYDRPADLGDRLRAAGFVPEPPETLMVGLVSELAKLPVEPPEGITLRVVTDEAGVDLMMRVHAGAFGTERPRVREQLLGRLREEPETIAAVLAMAGDTPVSAARMEMQPGLAFAGLWGGGTLPEWRGRGIYRLLVAHRARLAAELGVTYLQVDATDDSRPILERLGFGVLGVTVPYVWTGTAA</sequence>
<dbReference type="InterPro" id="IPR016181">
    <property type="entry name" value="Acyl_CoA_acyltransferase"/>
</dbReference>